<name>A0AA36BU76_OCTVU</name>
<protein>
    <submittedName>
        <fullName evidence="2">Uncharacterized protein</fullName>
    </submittedName>
</protein>
<dbReference type="Proteomes" id="UP001162480">
    <property type="component" value="Chromosome 25"/>
</dbReference>
<evidence type="ECO:0000313" key="2">
    <source>
        <dbReference type="EMBL" id="CAI9740695.1"/>
    </source>
</evidence>
<proteinExistence type="predicted"/>
<keyword evidence="3" id="KW-1185">Reference proteome</keyword>
<dbReference type="EMBL" id="OX597838">
    <property type="protein sequence ID" value="CAI9740695.1"/>
    <property type="molecule type" value="Genomic_DNA"/>
</dbReference>
<dbReference type="AlphaFoldDB" id="A0AA36BU76"/>
<feature type="compositionally biased region" description="Basic and acidic residues" evidence="1">
    <location>
        <begin position="36"/>
        <end position="53"/>
    </location>
</feature>
<reference evidence="2" key="1">
    <citation type="submission" date="2023-08" db="EMBL/GenBank/DDBJ databases">
        <authorList>
            <person name="Alioto T."/>
            <person name="Alioto T."/>
            <person name="Gomez Garrido J."/>
        </authorList>
    </citation>
    <scope>NUCLEOTIDE SEQUENCE</scope>
</reference>
<sequence length="164" mass="18441">MTERKEGRMAVVAVVVVVGGEGGGREEEEEEEAEEQKDKYGEEGRMNAATSERDEIRWKSRPRLWMGGNEISIIFQPIDNRRNERHRRAQLVGNVRIGRVCDKQTEGIASVHFKSVQENGLQIENAKVSSQSACFDPGLRFSCCGMYLCPGRIDGRFTGNTFSI</sequence>
<organism evidence="2 3">
    <name type="scientific">Octopus vulgaris</name>
    <name type="common">Common octopus</name>
    <dbReference type="NCBI Taxonomy" id="6645"/>
    <lineage>
        <taxon>Eukaryota</taxon>
        <taxon>Metazoa</taxon>
        <taxon>Spiralia</taxon>
        <taxon>Lophotrochozoa</taxon>
        <taxon>Mollusca</taxon>
        <taxon>Cephalopoda</taxon>
        <taxon>Coleoidea</taxon>
        <taxon>Octopodiformes</taxon>
        <taxon>Octopoda</taxon>
        <taxon>Incirrata</taxon>
        <taxon>Octopodidae</taxon>
        <taxon>Octopus</taxon>
    </lineage>
</organism>
<feature type="compositionally biased region" description="Acidic residues" evidence="1">
    <location>
        <begin position="26"/>
        <end position="35"/>
    </location>
</feature>
<feature type="region of interest" description="Disordered" evidence="1">
    <location>
        <begin position="20"/>
        <end position="53"/>
    </location>
</feature>
<evidence type="ECO:0000256" key="1">
    <source>
        <dbReference type="SAM" id="MobiDB-lite"/>
    </source>
</evidence>
<evidence type="ECO:0000313" key="3">
    <source>
        <dbReference type="Proteomes" id="UP001162480"/>
    </source>
</evidence>
<gene>
    <name evidence="2" type="ORF">OCTVUL_1B011374</name>
</gene>
<accession>A0AA36BU76</accession>